<gene>
    <name evidence="5" type="ORF">S12H4_04161</name>
</gene>
<dbReference type="Gene3D" id="3.40.50.970">
    <property type="match status" value="1"/>
</dbReference>
<dbReference type="EMBL" id="BARW01001246">
    <property type="protein sequence ID" value="GAI72577.1"/>
    <property type="molecule type" value="Genomic_DNA"/>
</dbReference>
<evidence type="ECO:0000256" key="2">
    <source>
        <dbReference type="ARBA" id="ARBA00007131"/>
    </source>
</evidence>
<keyword evidence="3" id="KW-0786">Thiamine pyrophosphate</keyword>
<evidence type="ECO:0000313" key="5">
    <source>
        <dbReference type="EMBL" id="GAI72577.1"/>
    </source>
</evidence>
<dbReference type="InterPro" id="IPR029061">
    <property type="entry name" value="THDP-binding"/>
</dbReference>
<evidence type="ECO:0000256" key="1">
    <source>
        <dbReference type="ARBA" id="ARBA00001964"/>
    </source>
</evidence>
<accession>X1QVJ3</accession>
<evidence type="ECO:0000259" key="4">
    <source>
        <dbReference type="Pfam" id="PF00456"/>
    </source>
</evidence>
<protein>
    <recommendedName>
        <fullName evidence="4">Transketolase N-terminal domain-containing protein</fullName>
    </recommendedName>
</protein>
<sequence length="95" mass="11008">MGLEPLEEKWKSFGWEVIKVDGNDVEQLEKALKSAPVIKNKPTIFMAYTIKGKGVSFIENDAGWHHKIPTYEQLQQAIKELSKEDLWRVSHECHE</sequence>
<feature type="domain" description="Transketolase N-terminal" evidence="4">
    <location>
        <begin position="6"/>
        <end position="65"/>
    </location>
</feature>
<comment type="similarity">
    <text evidence="2">Belongs to the transketolase family.</text>
</comment>
<name>X1QVJ3_9ZZZZ</name>
<dbReference type="PANTHER" id="PTHR47514:SF1">
    <property type="entry name" value="TRANSKETOLASE N-TERMINAL SECTION-RELATED"/>
    <property type="match status" value="1"/>
</dbReference>
<comment type="cofactor">
    <cofactor evidence="1">
        <name>thiamine diphosphate</name>
        <dbReference type="ChEBI" id="CHEBI:58937"/>
    </cofactor>
</comment>
<organism evidence="5">
    <name type="scientific">marine sediment metagenome</name>
    <dbReference type="NCBI Taxonomy" id="412755"/>
    <lineage>
        <taxon>unclassified sequences</taxon>
        <taxon>metagenomes</taxon>
        <taxon>ecological metagenomes</taxon>
    </lineage>
</organism>
<proteinExistence type="inferred from homology"/>
<dbReference type="Pfam" id="PF00456">
    <property type="entry name" value="Transketolase_N"/>
    <property type="match status" value="1"/>
</dbReference>
<dbReference type="AlphaFoldDB" id="X1QVJ3"/>
<reference evidence="5" key="1">
    <citation type="journal article" date="2014" name="Front. Microbiol.">
        <title>High frequency of phylogenetically diverse reductive dehalogenase-homologous genes in deep subseafloor sedimentary metagenomes.</title>
        <authorList>
            <person name="Kawai M."/>
            <person name="Futagami T."/>
            <person name="Toyoda A."/>
            <person name="Takaki Y."/>
            <person name="Nishi S."/>
            <person name="Hori S."/>
            <person name="Arai W."/>
            <person name="Tsubouchi T."/>
            <person name="Morono Y."/>
            <person name="Uchiyama I."/>
            <person name="Ito T."/>
            <person name="Fujiyama A."/>
            <person name="Inagaki F."/>
            <person name="Takami H."/>
        </authorList>
    </citation>
    <scope>NUCLEOTIDE SEQUENCE</scope>
    <source>
        <strain evidence="5">Expedition CK06-06</strain>
    </source>
</reference>
<dbReference type="SUPFAM" id="SSF52518">
    <property type="entry name" value="Thiamin diphosphate-binding fold (THDP-binding)"/>
    <property type="match status" value="1"/>
</dbReference>
<comment type="caution">
    <text evidence="5">The sequence shown here is derived from an EMBL/GenBank/DDBJ whole genome shotgun (WGS) entry which is preliminary data.</text>
</comment>
<dbReference type="PANTHER" id="PTHR47514">
    <property type="entry name" value="TRANSKETOLASE N-TERMINAL SECTION-RELATED"/>
    <property type="match status" value="1"/>
</dbReference>
<evidence type="ECO:0000256" key="3">
    <source>
        <dbReference type="ARBA" id="ARBA00023052"/>
    </source>
</evidence>
<dbReference type="InterPro" id="IPR005474">
    <property type="entry name" value="Transketolase_N"/>
</dbReference>